<evidence type="ECO:0000313" key="9">
    <source>
        <dbReference type="EMBL" id="MCY1073260.1"/>
    </source>
</evidence>
<dbReference type="SUPFAM" id="SSF47384">
    <property type="entry name" value="Homodimeric domain of signal transducing histidine kinase"/>
    <property type="match status" value="1"/>
</dbReference>
<dbReference type="Gene3D" id="2.10.70.100">
    <property type="match status" value="1"/>
</dbReference>
<dbReference type="Gene3D" id="1.10.287.130">
    <property type="match status" value="1"/>
</dbReference>
<dbReference type="InterPro" id="IPR036890">
    <property type="entry name" value="HATPase_C_sf"/>
</dbReference>
<feature type="domain" description="PAS" evidence="7">
    <location>
        <begin position="132"/>
        <end position="178"/>
    </location>
</feature>
<organism evidence="9 10">
    <name type="scientific">Archangium lansingense</name>
    <dbReference type="NCBI Taxonomy" id="2995310"/>
    <lineage>
        <taxon>Bacteria</taxon>
        <taxon>Pseudomonadati</taxon>
        <taxon>Myxococcota</taxon>
        <taxon>Myxococcia</taxon>
        <taxon>Myxococcales</taxon>
        <taxon>Cystobacterineae</taxon>
        <taxon>Archangiaceae</taxon>
        <taxon>Archangium</taxon>
    </lineage>
</organism>
<dbReference type="Gene3D" id="3.30.565.10">
    <property type="entry name" value="Histidine kinase-like ATPase, C-terminal domain"/>
    <property type="match status" value="1"/>
</dbReference>
<dbReference type="Gene3D" id="3.30.450.40">
    <property type="match status" value="1"/>
</dbReference>
<dbReference type="Gene3D" id="3.30.450.20">
    <property type="entry name" value="PAS domain"/>
    <property type="match status" value="3"/>
</dbReference>
<dbReference type="InterPro" id="IPR035965">
    <property type="entry name" value="PAS-like_dom_sf"/>
</dbReference>
<dbReference type="InterPro" id="IPR000700">
    <property type="entry name" value="PAS-assoc_C"/>
</dbReference>
<feature type="domain" description="PAC" evidence="8">
    <location>
        <begin position="342"/>
        <end position="395"/>
    </location>
</feature>
<dbReference type="SMART" id="SM00091">
    <property type="entry name" value="PAS"/>
    <property type="match status" value="3"/>
</dbReference>
<dbReference type="CDD" id="cd00130">
    <property type="entry name" value="PAS"/>
    <property type="match status" value="2"/>
</dbReference>
<feature type="domain" description="PAS" evidence="7">
    <location>
        <begin position="266"/>
        <end position="337"/>
    </location>
</feature>
<dbReference type="Proteomes" id="UP001207654">
    <property type="component" value="Unassembled WGS sequence"/>
</dbReference>
<proteinExistence type="predicted"/>
<dbReference type="EMBL" id="JAPNKA010000001">
    <property type="protein sequence ID" value="MCY1073260.1"/>
    <property type="molecule type" value="Genomic_DNA"/>
</dbReference>
<dbReference type="SMART" id="SM00065">
    <property type="entry name" value="GAF"/>
    <property type="match status" value="1"/>
</dbReference>
<dbReference type="PANTHER" id="PTHR43047">
    <property type="entry name" value="TWO-COMPONENT HISTIDINE PROTEIN KINASE"/>
    <property type="match status" value="1"/>
</dbReference>
<feature type="domain" description="PAC" evidence="8">
    <location>
        <begin position="212"/>
        <end position="265"/>
    </location>
</feature>
<sequence>MNGALMEPAPRFDLESLQLEVLWNAPIGIALVDRELQVVRFNRALAELHCLRARIWSGIPLADVLPPGEATQDVLWRSQQVLATGQPFTWHELEWGRVSCHPLHDGAEVVGLCLYLEELFEPGLAREAVRESEARLGGIMAALSEGIVVQDPSGAIEFSNAAASRLLGLTQDQLQGRTSADPRWRAVKEDGSPYPGEEHPAMLALRTGVSQLDKVMGVVRPDGTRVWLSINALLLSVPDGDGPLGVVSSFFDITQRKEAEEALRIGEERLRLSLASAAIGTWDYNPATHQFLCDDRTEELFGVPPGQVMDCELFFSVIHPEDRERTRQVIERTLSPESGGCFGIEYRVIGVRGGVERWLFSQGRAWFDDQGQLVRFNGTVLDITHRKRAEASARFLSEASRLLADRLDRAEDILQQVARLSASSICSYCIIGVTQPDGALPRVAGAHREPSREPLVQAVLRFMPKLPGTSPLLEGIHTGKSALFRDFNQATRQRFAVSPEHLELMNTLDAHSVMTVPMRAGGKVHGIMILAAAGSQRRFDEEDLALAEELAHRVGMSLENLRLYEEARQAVGLRDEFLSVASHELKTPLTSLKLQHTLIDKYLTPECRESVGARLPKAVRQVDRLSSLVDSLLDVSRIGAGRLGLEPVEMEFTHLLREVMERLSEVFAQAGCEVDFPVTPLVRGYWDPLRLDQVFVNLLSNAAKYGAGKPIRVCVAVEGEWVRLTIQDEGIGISPEDVPRLFSRFGRAVSERHYGGLGLGLFISKQIVEAMEGRIRVESEPARGATFIVELPLCTMRR</sequence>
<dbReference type="PROSITE" id="PS50109">
    <property type="entry name" value="HIS_KIN"/>
    <property type="match status" value="1"/>
</dbReference>
<evidence type="ECO:0000256" key="4">
    <source>
        <dbReference type="ARBA" id="ARBA00022679"/>
    </source>
</evidence>
<dbReference type="Pfam" id="PF08448">
    <property type="entry name" value="PAS_4"/>
    <property type="match status" value="2"/>
</dbReference>
<evidence type="ECO:0000259" key="8">
    <source>
        <dbReference type="PROSITE" id="PS50113"/>
    </source>
</evidence>
<dbReference type="InterPro" id="IPR001610">
    <property type="entry name" value="PAC"/>
</dbReference>
<dbReference type="SMART" id="SM00388">
    <property type="entry name" value="HisKA"/>
    <property type="match status" value="1"/>
</dbReference>
<dbReference type="InterPro" id="IPR029016">
    <property type="entry name" value="GAF-like_dom_sf"/>
</dbReference>
<dbReference type="InterPro" id="IPR003594">
    <property type="entry name" value="HATPase_dom"/>
</dbReference>
<evidence type="ECO:0000259" key="7">
    <source>
        <dbReference type="PROSITE" id="PS50112"/>
    </source>
</evidence>
<dbReference type="PANTHER" id="PTHR43047:SF72">
    <property type="entry name" value="OSMOSENSING HISTIDINE PROTEIN KINASE SLN1"/>
    <property type="match status" value="1"/>
</dbReference>
<dbReference type="CDD" id="cd00082">
    <property type="entry name" value="HisKA"/>
    <property type="match status" value="1"/>
</dbReference>
<dbReference type="Pfam" id="PF00512">
    <property type="entry name" value="HisKA"/>
    <property type="match status" value="1"/>
</dbReference>
<dbReference type="PROSITE" id="PS50113">
    <property type="entry name" value="PAC"/>
    <property type="match status" value="2"/>
</dbReference>
<dbReference type="NCBIfam" id="TIGR00229">
    <property type="entry name" value="sensory_box"/>
    <property type="match status" value="2"/>
</dbReference>
<evidence type="ECO:0000259" key="6">
    <source>
        <dbReference type="PROSITE" id="PS50109"/>
    </source>
</evidence>
<accession>A0ABT3ZV24</accession>
<dbReference type="Pfam" id="PF13185">
    <property type="entry name" value="GAF_2"/>
    <property type="match status" value="1"/>
</dbReference>
<dbReference type="InterPro" id="IPR004358">
    <property type="entry name" value="Sig_transdc_His_kin-like_C"/>
</dbReference>
<dbReference type="InterPro" id="IPR013656">
    <property type="entry name" value="PAS_4"/>
</dbReference>
<dbReference type="InterPro" id="IPR003661">
    <property type="entry name" value="HisK_dim/P_dom"/>
</dbReference>
<evidence type="ECO:0000256" key="1">
    <source>
        <dbReference type="ARBA" id="ARBA00000085"/>
    </source>
</evidence>
<reference evidence="9 10" key="1">
    <citation type="submission" date="2022-11" db="EMBL/GenBank/DDBJ databases">
        <title>Minimal conservation of predation-associated metabolite biosynthetic gene clusters underscores biosynthetic potential of Myxococcota including descriptions for ten novel species: Archangium lansinium sp. nov., Myxococcus landrumus sp. nov., Nannocystis bai.</title>
        <authorList>
            <person name="Ahearne A."/>
            <person name="Stevens C."/>
            <person name="Phillips K."/>
        </authorList>
    </citation>
    <scope>NUCLEOTIDE SEQUENCE [LARGE SCALE GENOMIC DNA]</scope>
    <source>
        <strain evidence="9 10">MIWBW</strain>
    </source>
</reference>
<evidence type="ECO:0000256" key="2">
    <source>
        <dbReference type="ARBA" id="ARBA00012438"/>
    </source>
</evidence>
<comment type="catalytic activity">
    <reaction evidence="1">
        <text>ATP + protein L-histidine = ADP + protein N-phospho-L-histidine.</text>
        <dbReference type="EC" id="2.7.13.3"/>
    </reaction>
</comment>
<evidence type="ECO:0000256" key="3">
    <source>
        <dbReference type="ARBA" id="ARBA00022553"/>
    </source>
</evidence>
<keyword evidence="3" id="KW-0597">Phosphoprotein</keyword>
<dbReference type="SUPFAM" id="SSF55874">
    <property type="entry name" value="ATPase domain of HSP90 chaperone/DNA topoisomerase II/histidine kinase"/>
    <property type="match status" value="1"/>
</dbReference>
<feature type="domain" description="Histidine kinase" evidence="6">
    <location>
        <begin position="580"/>
        <end position="795"/>
    </location>
</feature>
<dbReference type="InterPro" id="IPR036097">
    <property type="entry name" value="HisK_dim/P_sf"/>
</dbReference>
<comment type="caution">
    <text evidence="9">The sequence shown here is derived from an EMBL/GenBank/DDBJ whole genome shotgun (WGS) entry which is preliminary data.</text>
</comment>
<gene>
    <name evidence="9" type="ORF">OV287_02080</name>
</gene>
<evidence type="ECO:0000256" key="5">
    <source>
        <dbReference type="ARBA" id="ARBA00022777"/>
    </source>
</evidence>
<dbReference type="Pfam" id="PF02518">
    <property type="entry name" value="HATPase_c"/>
    <property type="match status" value="1"/>
</dbReference>
<keyword evidence="5" id="KW-0418">Kinase</keyword>
<keyword evidence="4" id="KW-0808">Transferase</keyword>
<protein>
    <recommendedName>
        <fullName evidence="2">histidine kinase</fullName>
        <ecNumber evidence="2">2.7.13.3</ecNumber>
    </recommendedName>
</protein>
<dbReference type="InterPro" id="IPR003018">
    <property type="entry name" value="GAF"/>
</dbReference>
<dbReference type="InterPro" id="IPR000014">
    <property type="entry name" value="PAS"/>
</dbReference>
<dbReference type="SUPFAM" id="SSF55781">
    <property type="entry name" value="GAF domain-like"/>
    <property type="match status" value="1"/>
</dbReference>
<name>A0ABT3ZV24_9BACT</name>
<dbReference type="EC" id="2.7.13.3" evidence="2"/>
<dbReference type="SMART" id="SM00387">
    <property type="entry name" value="HATPase_c"/>
    <property type="match status" value="1"/>
</dbReference>
<dbReference type="RefSeq" id="WP_267532273.1">
    <property type="nucleotide sequence ID" value="NZ_JAPNKA010000001.1"/>
</dbReference>
<dbReference type="SUPFAM" id="SSF55785">
    <property type="entry name" value="PYP-like sensor domain (PAS domain)"/>
    <property type="match status" value="3"/>
</dbReference>
<dbReference type="PRINTS" id="PR00344">
    <property type="entry name" value="BCTRLSENSOR"/>
</dbReference>
<dbReference type="SMART" id="SM00086">
    <property type="entry name" value="PAC"/>
    <property type="match status" value="2"/>
</dbReference>
<dbReference type="InterPro" id="IPR013655">
    <property type="entry name" value="PAS_fold_3"/>
</dbReference>
<dbReference type="InterPro" id="IPR005467">
    <property type="entry name" value="His_kinase_dom"/>
</dbReference>
<dbReference type="PROSITE" id="PS50112">
    <property type="entry name" value="PAS"/>
    <property type="match status" value="2"/>
</dbReference>
<keyword evidence="10" id="KW-1185">Reference proteome</keyword>
<dbReference type="Pfam" id="PF08447">
    <property type="entry name" value="PAS_3"/>
    <property type="match status" value="1"/>
</dbReference>
<evidence type="ECO:0000313" key="10">
    <source>
        <dbReference type="Proteomes" id="UP001207654"/>
    </source>
</evidence>